<dbReference type="Pfam" id="PF01329">
    <property type="entry name" value="Pterin_4a"/>
    <property type="match status" value="1"/>
</dbReference>
<evidence type="ECO:0000256" key="3">
    <source>
        <dbReference type="ARBA" id="ARBA00023239"/>
    </source>
</evidence>
<sequence length="104" mass="11658">MTKLTAEQREAALTGLAGWSLVEERDAIARSFRFRDFNEAFAFMTRVAMAAEQADHHPEWSNVWNRVDVLLTTHDANGLTQKDVALAKRIDGFAGQLALRPEAD</sequence>
<protein>
    <recommendedName>
        <fullName evidence="4">Putative pterin-4-alpha-carbinolamine dehydratase</fullName>
        <shortName evidence="4">PHS</shortName>
        <ecNumber evidence="4">4.2.1.96</ecNumber>
    </recommendedName>
    <alternativeName>
        <fullName evidence="4">4-alpha-hydroxy-tetrahydropterin dehydratase</fullName>
    </alternativeName>
    <alternativeName>
        <fullName evidence="4">Pterin carbinolamine dehydratase</fullName>
        <shortName evidence="4">PCD</shortName>
    </alternativeName>
</protein>
<dbReference type="GO" id="GO:0008124">
    <property type="term" value="F:4-alpha-hydroxytetrahydrobiopterin dehydratase activity"/>
    <property type="evidence" value="ECO:0007669"/>
    <property type="project" value="UniProtKB-UniRule"/>
</dbReference>
<comment type="catalytic activity">
    <reaction evidence="1 4">
        <text>(4aS,6R)-4a-hydroxy-L-erythro-5,6,7,8-tetrahydrobiopterin = (6R)-L-erythro-6,7-dihydrobiopterin + H2O</text>
        <dbReference type="Rhea" id="RHEA:11920"/>
        <dbReference type="ChEBI" id="CHEBI:15377"/>
        <dbReference type="ChEBI" id="CHEBI:15642"/>
        <dbReference type="ChEBI" id="CHEBI:43120"/>
        <dbReference type="EC" id="4.2.1.96"/>
    </reaction>
</comment>
<name>A0A6J4U9H8_9SPHN</name>
<dbReference type="CDD" id="cd00914">
    <property type="entry name" value="PCD_DCoH_subfamily_b"/>
    <property type="match status" value="1"/>
</dbReference>
<dbReference type="NCBIfam" id="NF002018">
    <property type="entry name" value="PRK00823.1-3"/>
    <property type="match status" value="1"/>
</dbReference>
<comment type="similarity">
    <text evidence="2 4">Belongs to the pterin-4-alpha-carbinolamine dehydratase family.</text>
</comment>
<dbReference type="InterPro" id="IPR001533">
    <property type="entry name" value="Pterin_deHydtase"/>
</dbReference>
<reference evidence="5" key="1">
    <citation type="submission" date="2020-02" db="EMBL/GenBank/DDBJ databases">
        <authorList>
            <person name="Meier V. D."/>
        </authorList>
    </citation>
    <scope>NUCLEOTIDE SEQUENCE</scope>
    <source>
        <strain evidence="5">AVDCRST_MAG23</strain>
    </source>
</reference>
<dbReference type="PANTHER" id="PTHR12599:SF0">
    <property type="entry name" value="PTERIN-4-ALPHA-CARBINOLAMINE DEHYDRATASE"/>
    <property type="match status" value="1"/>
</dbReference>
<dbReference type="HAMAP" id="MF_00434">
    <property type="entry name" value="Pterin_4_alpha"/>
    <property type="match status" value="1"/>
</dbReference>
<dbReference type="NCBIfam" id="NF002020">
    <property type="entry name" value="PRK00823.1-5"/>
    <property type="match status" value="1"/>
</dbReference>
<evidence type="ECO:0000256" key="4">
    <source>
        <dbReference type="HAMAP-Rule" id="MF_00434"/>
    </source>
</evidence>
<dbReference type="SUPFAM" id="SSF55248">
    <property type="entry name" value="PCD-like"/>
    <property type="match status" value="1"/>
</dbReference>
<dbReference type="GO" id="GO:0006729">
    <property type="term" value="P:tetrahydrobiopterin biosynthetic process"/>
    <property type="evidence" value="ECO:0007669"/>
    <property type="project" value="InterPro"/>
</dbReference>
<proteinExistence type="inferred from homology"/>
<organism evidence="5">
    <name type="scientific">uncultured Sphingosinicella sp</name>
    <dbReference type="NCBI Taxonomy" id="478748"/>
    <lineage>
        <taxon>Bacteria</taxon>
        <taxon>Pseudomonadati</taxon>
        <taxon>Pseudomonadota</taxon>
        <taxon>Alphaproteobacteria</taxon>
        <taxon>Sphingomonadales</taxon>
        <taxon>Sphingosinicellaceae</taxon>
        <taxon>Sphingosinicella</taxon>
        <taxon>environmental samples</taxon>
    </lineage>
</organism>
<dbReference type="PANTHER" id="PTHR12599">
    <property type="entry name" value="PTERIN-4-ALPHA-CARBINOLAMINE DEHYDRATASE"/>
    <property type="match status" value="1"/>
</dbReference>
<keyword evidence="3 4" id="KW-0456">Lyase</keyword>
<dbReference type="NCBIfam" id="NF002017">
    <property type="entry name" value="PRK00823.1-2"/>
    <property type="match status" value="1"/>
</dbReference>
<accession>A0A6J4U9H8</accession>
<gene>
    <name evidence="5" type="ORF">AVDCRST_MAG23-2411</name>
</gene>
<dbReference type="InterPro" id="IPR036428">
    <property type="entry name" value="PCD_sf"/>
</dbReference>
<evidence type="ECO:0000256" key="2">
    <source>
        <dbReference type="ARBA" id="ARBA00006472"/>
    </source>
</evidence>
<dbReference type="EC" id="4.2.1.96" evidence="4"/>
<evidence type="ECO:0000313" key="5">
    <source>
        <dbReference type="EMBL" id="CAA9544574.1"/>
    </source>
</evidence>
<dbReference type="AlphaFoldDB" id="A0A6J4U9H8"/>
<dbReference type="Gene3D" id="3.30.1360.20">
    <property type="entry name" value="Transcriptional coactivator/pterin dehydratase"/>
    <property type="match status" value="1"/>
</dbReference>
<evidence type="ECO:0000256" key="1">
    <source>
        <dbReference type="ARBA" id="ARBA00001554"/>
    </source>
</evidence>
<dbReference type="EMBL" id="CADCWD010000081">
    <property type="protein sequence ID" value="CAA9544574.1"/>
    <property type="molecule type" value="Genomic_DNA"/>
</dbReference>